<dbReference type="Gene3D" id="3.40.50.300">
    <property type="entry name" value="P-loop containing nucleotide triphosphate hydrolases"/>
    <property type="match status" value="1"/>
</dbReference>
<protein>
    <submittedName>
        <fullName evidence="4">Uncharacterized protein</fullName>
    </submittedName>
</protein>
<reference evidence="4" key="1">
    <citation type="journal article" date="2021" name="Open Biol.">
        <title>Shared evolutionary footprints suggest mitochondrial oxidative damage underlies multiple complex I losses in fungi.</title>
        <authorList>
            <person name="Schikora-Tamarit M.A."/>
            <person name="Marcet-Houben M."/>
            <person name="Nosek J."/>
            <person name="Gabaldon T."/>
        </authorList>
    </citation>
    <scope>NUCLEOTIDE SEQUENCE</scope>
    <source>
        <strain evidence="4">CBS2887</strain>
    </source>
</reference>
<sequence length="249" mass="27938">MFQSRNRVRSDSFATTSNNSGYDGDESILSSTFSVSSPASPNSIASAGKKSVSTKISSSGSFKSLFSLRRQSQSGDKSNTFSVKHTNKAQGFIFGTEQSGKSSVLKYMNKTKGSSKLDLGPVVNYDYNIPLSHYRSMLYLEEHCEFLVFVFDCSILSVDYLYRVNILLNGLIEEYRSIRALKNDRADQKNELKLLIYMNKLDLTEYNVTSELIERTLTLRKYSDINSLILPCDAAQNRGISEGVNWLLT</sequence>
<gene>
    <name evidence="4" type="ORF">WICPIJ_005685</name>
</gene>
<feature type="region of interest" description="Disordered" evidence="3">
    <location>
        <begin position="1"/>
        <end position="22"/>
    </location>
</feature>
<name>A0A9P8Q3L6_WICPI</name>
<dbReference type="AlphaFoldDB" id="A0A9P8Q3L6"/>
<keyword evidence="2" id="KW-0342">GTP-binding</keyword>
<dbReference type="InterPro" id="IPR006689">
    <property type="entry name" value="Small_GTPase_ARF/SAR"/>
</dbReference>
<feature type="compositionally biased region" description="Polar residues" evidence="3">
    <location>
        <begin position="12"/>
        <end position="21"/>
    </location>
</feature>
<proteinExistence type="predicted"/>
<dbReference type="EMBL" id="JAEUBG010003160">
    <property type="protein sequence ID" value="KAH3683362.1"/>
    <property type="molecule type" value="Genomic_DNA"/>
</dbReference>
<dbReference type="InterPro" id="IPR027417">
    <property type="entry name" value="P-loop_NTPase"/>
</dbReference>
<dbReference type="GO" id="GO:0005525">
    <property type="term" value="F:GTP binding"/>
    <property type="evidence" value="ECO:0007669"/>
    <property type="project" value="UniProtKB-KW"/>
</dbReference>
<dbReference type="SUPFAM" id="SSF52540">
    <property type="entry name" value="P-loop containing nucleoside triphosphate hydrolases"/>
    <property type="match status" value="1"/>
</dbReference>
<organism evidence="4 5">
    <name type="scientific">Wickerhamomyces pijperi</name>
    <name type="common">Yeast</name>
    <name type="synonym">Pichia pijperi</name>
    <dbReference type="NCBI Taxonomy" id="599730"/>
    <lineage>
        <taxon>Eukaryota</taxon>
        <taxon>Fungi</taxon>
        <taxon>Dikarya</taxon>
        <taxon>Ascomycota</taxon>
        <taxon>Saccharomycotina</taxon>
        <taxon>Saccharomycetes</taxon>
        <taxon>Phaffomycetales</taxon>
        <taxon>Wickerhamomycetaceae</taxon>
        <taxon>Wickerhamomyces</taxon>
    </lineage>
</organism>
<keyword evidence="1" id="KW-0547">Nucleotide-binding</keyword>
<comment type="caution">
    <text evidence="4">The sequence shown here is derived from an EMBL/GenBank/DDBJ whole genome shotgun (WGS) entry which is preliminary data.</text>
</comment>
<evidence type="ECO:0000256" key="2">
    <source>
        <dbReference type="ARBA" id="ARBA00023134"/>
    </source>
</evidence>
<reference evidence="4" key="2">
    <citation type="submission" date="2021-01" db="EMBL/GenBank/DDBJ databases">
        <authorList>
            <person name="Schikora-Tamarit M.A."/>
        </authorList>
    </citation>
    <scope>NUCLEOTIDE SEQUENCE</scope>
    <source>
        <strain evidence="4">CBS2887</strain>
    </source>
</reference>
<accession>A0A9P8Q3L6</accession>
<dbReference type="GO" id="GO:0003924">
    <property type="term" value="F:GTPase activity"/>
    <property type="evidence" value="ECO:0007669"/>
    <property type="project" value="InterPro"/>
</dbReference>
<evidence type="ECO:0000313" key="4">
    <source>
        <dbReference type="EMBL" id="KAH3683362.1"/>
    </source>
</evidence>
<feature type="region of interest" description="Disordered" evidence="3">
    <location>
        <begin position="35"/>
        <end position="56"/>
    </location>
</feature>
<evidence type="ECO:0000256" key="1">
    <source>
        <dbReference type="ARBA" id="ARBA00022741"/>
    </source>
</evidence>
<keyword evidence="5" id="KW-1185">Reference proteome</keyword>
<dbReference type="Proteomes" id="UP000774326">
    <property type="component" value="Unassembled WGS sequence"/>
</dbReference>
<evidence type="ECO:0000256" key="3">
    <source>
        <dbReference type="SAM" id="MobiDB-lite"/>
    </source>
</evidence>
<dbReference type="Pfam" id="PF00025">
    <property type="entry name" value="Arf"/>
    <property type="match status" value="1"/>
</dbReference>
<evidence type="ECO:0000313" key="5">
    <source>
        <dbReference type="Proteomes" id="UP000774326"/>
    </source>
</evidence>